<evidence type="ECO:0000256" key="1">
    <source>
        <dbReference type="ARBA" id="ARBA00022884"/>
    </source>
</evidence>
<dbReference type="SUPFAM" id="SSF69065">
    <property type="entry name" value="RNase III domain-like"/>
    <property type="match status" value="1"/>
</dbReference>
<name>A0A4V3SIX1_9PEZI</name>
<dbReference type="InterPro" id="IPR000999">
    <property type="entry name" value="RNase_III_dom"/>
</dbReference>
<evidence type="ECO:0000313" key="4">
    <source>
        <dbReference type="EMBL" id="TGZ81805.1"/>
    </source>
</evidence>
<dbReference type="Proteomes" id="UP000298138">
    <property type="component" value="Unassembled WGS sequence"/>
</dbReference>
<dbReference type="SMART" id="SM00358">
    <property type="entry name" value="DSRM"/>
    <property type="match status" value="1"/>
</dbReference>
<evidence type="ECO:0000313" key="5">
    <source>
        <dbReference type="Proteomes" id="UP000298138"/>
    </source>
</evidence>
<reference evidence="4 5" key="1">
    <citation type="submission" date="2019-04" db="EMBL/GenBank/DDBJ databases">
        <title>Comparative genomics and transcriptomics to analyze fruiting body development in filamentous ascomycetes.</title>
        <authorList>
            <consortium name="DOE Joint Genome Institute"/>
            <person name="Lutkenhaus R."/>
            <person name="Traeger S."/>
            <person name="Breuer J."/>
            <person name="Kuo A."/>
            <person name="Lipzen A."/>
            <person name="Pangilinan J."/>
            <person name="Dilworth D."/>
            <person name="Sandor L."/>
            <person name="Poggeler S."/>
            <person name="Barry K."/>
            <person name="Grigoriev I.V."/>
            <person name="Nowrousian M."/>
        </authorList>
    </citation>
    <scope>NUCLEOTIDE SEQUENCE [LARGE SCALE GENOMIC DNA]</scope>
    <source>
        <strain evidence="4 5">CBS 389.68</strain>
    </source>
</reference>
<dbReference type="SMART" id="SM00535">
    <property type="entry name" value="RIBOc"/>
    <property type="match status" value="1"/>
</dbReference>
<dbReference type="InterPro" id="IPR036389">
    <property type="entry name" value="RNase_III_sf"/>
</dbReference>
<feature type="compositionally biased region" description="Low complexity" evidence="2">
    <location>
        <begin position="30"/>
        <end position="46"/>
    </location>
</feature>
<dbReference type="AlphaFoldDB" id="A0A4V3SIX1"/>
<dbReference type="SUPFAM" id="SSF54768">
    <property type="entry name" value="dsRNA-binding domain-like"/>
    <property type="match status" value="1"/>
</dbReference>
<dbReference type="CDD" id="cd00593">
    <property type="entry name" value="RIBOc"/>
    <property type="match status" value="1"/>
</dbReference>
<dbReference type="Gene3D" id="1.10.1520.10">
    <property type="entry name" value="Ribonuclease III domain"/>
    <property type="match status" value="1"/>
</dbReference>
<gene>
    <name evidence="4" type="ORF">EX30DRAFT_233523</name>
</gene>
<keyword evidence="1" id="KW-0694">RNA-binding</keyword>
<feature type="region of interest" description="Disordered" evidence="2">
    <location>
        <begin position="1"/>
        <end position="51"/>
    </location>
</feature>
<dbReference type="Gene3D" id="3.30.160.20">
    <property type="match status" value="1"/>
</dbReference>
<dbReference type="STRING" id="341454.A0A4V3SIX1"/>
<dbReference type="OrthoDB" id="2392202at2759"/>
<feature type="domain" description="RNase III" evidence="3">
    <location>
        <begin position="63"/>
        <end position="193"/>
    </location>
</feature>
<dbReference type="GO" id="GO:0004525">
    <property type="term" value="F:ribonuclease III activity"/>
    <property type="evidence" value="ECO:0007669"/>
    <property type="project" value="InterPro"/>
</dbReference>
<dbReference type="InParanoid" id="A0A4V3SIX1"/>
<evidence type="ECO:0000259" key="3">
    <source>
        <dbReference type="PROSITE" id="PS50142"/>
    </source>
</evidence>
<feature type="compositionally biased region" description="Polar residues" evidence="2">
    <location>
        <begin position="1"/>
        <end position="11"/>
    </location>
</feature>
<organism evidence="4 5">
    <name type="scientific">Ascodesmis nigricans</name>
    <dbReference type="NCBI Taxonomy" id="341454"/>
    <lineage>
        <taxon>Eukaryota</taxon>
        <taxon>Fungi</taxon>
        <taxon>Dikarya</taxon>
        <taxon>Ascomycota</taxon>
        <taxon>Pezizomycotina</taxon>
        <taxon>Pezizomycetes</taxon>
        <taxon>Pezizales</taxon>
        <taxon>Ascodesmidaceae</taxon>
        <taxon>Ascodesmis</taxon>
    </lineage>
</organism>
<dbReference type="GO" id="GO:0003723">
    <property type="term" value="F:RNA binding"/>
    <property type="evidence" value="ECO:0007669"/>
    <property type="project" value="UniProtKB-KW"/>
</dbReference>
<proteinExistence type="predicted"/>
<dbReference type="GO" id="GO:0006396">
    <property type="term" value="P:RNA processing"/>
    <property type="evidence" value="ECO:0007669"/>
    <property type="project" value="InterPro"/>
</dbReference>
<dbReference type="InterPro" id="IPR014720">
    <property type="entry name" value="dsRBD_dom"/>
</dbReference>
<dbReference type="Pfam" id="PF00035">
    <property type="entry name" value="dsrm"/>
    <property type="match status" value="1"/>
</dbReference>
<dbReference type="EMBL" id="ML220117">
    <property type="protein sequence ID" value="TGZ81805.1"/>
    <property type="molecule type" value="Genomic_DNA"/>
</dbReference>
<evidence type="ECO:0000256" key="2">
    <source>
        <dbReference type="SAM" id="MobiDB-lite"/>
    </source>
</evidence>
<protein>
    <recommendedName>
        <fullName evidence="3">RNase III domain-containing protein</fullName>
    </recommendedName>
</protein>
<dbReference type="CDD" id="cd00048">
    <property type="entry name" value="DSRM_SF"/>
    <property type="match status" value="1"/>
</dbReference>
<dbReference type="PROSITE" id="PS50142">
    <property type="entry name" value="RNASE_3_2"/>
    <property type="match status" value="1"/>
</dbReference>
<keyword evidence="5" id="KW-1185">Reference proteome</keyword>
<accession>A0A4V3SIX1</accession>
<sequence length="419" mass="45517">MSVLLGQSPSAPGNVHLQTAPAPGTTIFKSPTSNTTPTPTPGRTGPWYASIPLPQLQHPSLSGFTFTSKDLERQVFTHCSAAAPSSGNLQSATGNIWAQPQTPEPDNSTLQWTGASIVQTLCSIVLTSLFPALSSAALSDLRSALTAKPFHTNLSRLLRLPENLRHATQLPLSERIIAELFEAYIGGIARELGTEQFGRLHAWYYNLIQPYVKYYHEAYLNRDNINPIPTVSSSESKLRRQNVAAYTSRLMEYAAKNKLEPPKFEYKDNGLQGAGIEWQATVFLGGAQVATAKATTKLEAKHLASKGALGILRDPSALDPTAGVTGGGQERRKRKMERRMRGGMNPGIPHQGLMIHQQPLPTQWPQPSIVPQPPAIPYQLPMVFHQAPVAPMSIPMHQPMGFGSSPQPPPGLIIKREGG</sequence>